<dbReference type="EMBL" id="KE346247">
    <property type="protein sequence ID" value="EXC31274.1"/>
    <property type="molecule type" value="Genomic_DNA"/>
</dbReference>
<reference evidence="2" key="1">
    <citation type="submission" date="2013-01" db="EMBL/GenBank/DDBJ databases">
        <title>Draft Genome Sequence of a Mulberry Tree, Morus notabilis C.K. Schneid.</title>
        <authorList>
            <person name="He N."/>
            <person name="Zhao S."/>
        </authorList>
    </citation>
    <scope>NUCLEOTIDE SEQUENCE</scope>
</reference>
<sequence length="151" mass="17830">MVVPWLSTALKAISADPWCKSERRSLPKVNTTFSRQRALAAGKLEINQVGMMEHEYFVLDWQLCWFSVLNINQFRMIGYKLELSVTDYDRQRPRWMAAGHRIHTERLSEFHCRSSKTLPLTAGDTPNGRRRRWMVVWWSTNTGHRRQPNIL</sequence>
<name>W9SGD2_9ROSA</name>
<accession>W9SGD2</accession>
<proteinExistence type="predicted"/>
<dbReference type="Proteomes" id="UP000030645">
    <property type="component" value="Unassembled WGS sequence"/>
</dbReference>
<evidence type="ECO:0000313" key="2">
    <source>
        <dbReference type="Proteomes" id="UP000030645"/>
    </source>
</evidence>
<organism evidence="1 2">
    <name type="scientific">Morus notabilis</name>
    <dbReference type="NCBI Taxonomy" id="981085"/>
    <lineage>
        <taxon>Eukaryota</taxon>
        <taxon>Viridiplantae</taxon>
        <taxon>Streptophyta</taxon>
        <taxon>Embryophyta</taxon>
        <taxon>Tracheophyta</taxon>
        <taxon>Spermatophyta</taxon>
        <taxon>Magnoliopsida</taxon>
        <taxon>eudicotyledons</taxon>
        <taxon>Gunneridae</taxon>
        <taxon>Pentapetalae</taxon>
        <taxon>rosids</taxon>
        <taxon>fabids</taxon>
        <taxon>Rosales</taxon>
        <taxon>Moraceae</taxon>
        <taxon>Moreae</taxon>
        <taxon>Morus</taxon>
    </lineage>
</organism>
<keyword evidence="2" id="KW-1185">Reference proteome</keyword>
<dbReference type="AlphaFoldDB" id="W9SGD2"/>
<protein>
    <submittedName>
        <fullName evidence="1">Uncharacterized protein</fullName>
    </submittedName>
</protein>
<gene>
    <name evidence="1" type="ORF">L484_011353</name>
</gene>
<evidence type="ECO:0000313" key="1">
    <source>
        <dbReference type="EMBL" id="EXC31274.1"/>
    </source>
</evidence>